<dbReference type="AlphaFoldDB" id="A0A382DLE1"/>
<reference evidence="2" key="1">
    <citation type="submission" date="2018-05" db="EMBL/GenBank/DDBJ databases">
        <authorList>
            <person name="Lanie J.A."/>
            <person name="Ng W.-L."/>
            <person name="Kazmierczak K.M."/>
            <person name="Andrzejewski T.M."/>
            <person name="Davidsen T.M."/>
            <person name="Wayne K.J."/>
            <person name="Tettelin H."/>
            <person name="Glass J.I."/>
            <person name="Rusch D."/>
            <person name="Podicherti R."/>
            <person name="Tsui H.-C.T."/>
            <person name="Winkler M.E."/>
        </authorList>
    </citation>
    <scope>NUCLEOTIDE SEQUENCE</scope>
</reference>
<evidence type="ECO:0000313" key="2">
    <source>
        <dbReference type="EMBL" id="SVB39025.1"/>
    </source>
</evidence>
<accession>A0A382DLE1</accession>
<protein>
    <recommendedName>
        <fullName evidence="1">DUF4815 domain-containing protein</fullName>
    </recommendedName>
</protein>
<proteinExistence type="predicted"/>
<feature type="domain" description="DUF4815" evidence="1">
    <location>
        <begin position="12"/>
        <end position="76"/>
    </location>
</feature>
<feature type="non-terminal residue" evidence="2">
    <location>
        <position position="569"/>
    </location>
</feature>
<name>A0A382DLE1_9ZZZZ</name>
<dbReference type="EMBL" id="UINC01039897">
    <property type="protein sequence ID" value="SVB39025.1"/>
    <property type="molecule type" value="Genomic_DNA"/>
</dbReference>
<organism evidence="2">
    <name type="scientific">marine metagenome</name>
    <dbReference type="NCBI Taxonomy" id="408172"/>
    <lineage>
        <taxon>unclassified sequences</taxon>
        <taxon>metagenomes</taxon>
        <taxon>ecological metagenomes</taxon>
    </lineage>
</organism>
<sequence>MSLKTNLNTAPYYDDFDPDDNFHRVLFRPGYAIQARELTQLQSILQNQIELQGKHIFKEGAIVVPGEITFSNRYVAVRLKETFGGETINPSQYYDAENPIIITGQTSGVKAEVVGFSAAGDQATEPVIYVNYIGTGVNGDADRKSTDNSLDFVTGESITADTDITHTTSYTPLQSSAEIFTPAGSGSPISVGSVVSVSGGVFFVKGSFVETETQTLVLSYNNAFPTKSVGFNITEEIITPEADTTLLDNATGTNNYAAKGAHRLKINLTLATREVDDTKTHENFVELLKLDNGIILEKAQEDEYSILGDAMARRTFEESGNYLLYPFRVEVSETLDNDVQGDIYLGEYEGRSYTDDFLKTQEDFLTIKVQPGAAYIHGYRIESTGLVRKDVLKARNTKELNGVSTNHEIGNYLRLTNVYGSPDIGEVSGETTAYRPILLWDANTTTGYPSFDASVDARGQVNPANAVGVLRARAFEHEADGSSTDGTATAGSSINNRDGVYRLYAFDVRNFTRLDMSDTPSPTIISNFATGGVQVKGSTSGATGFVFNDTTNLSGTTFTGGIYIYLTNV</sequence>
<dbReference type="InterPro" id="IPR032096">
    <property type="entry name" value="DUF4815"/>
</dbReference>
<evidence type="ECO:0000259" key="1">
    <source>
        <dbReference type="Pfam" id="PF16075"/>
    </source>
</evidence>
<feature type="domain" description="DUF4815" evidence="1">
    <location>
        <begin position="192"/>
        <end position="337"/>
    </location>
</feature>
<dbReference type="Pfam" id="PF16075">
    <property type="entry name" value="DUF4815"/>
    <property type="match status" value="2"/>
</dbReference>
<gene>
    <name evidence="2" type="ORF">METZ01_LOCUS191879</name>
</gene>